<evidence type="ECO:0000313" key="8">
    <source>
        <dbReference type="EMBL" id="SCD21671.1"/>
    </source>
</evidence>
<dbReference type="Proteomes" id="UP000187464">
    <property type="component" value="Chromosome I"/>
</dbReference>
<accession>A0A1R3T6J3</accession>
<evidence type="ECO:0000313" key="9">
    <source>
        <dbReference type="EMBL" id="SCD21873.1"/>
    </source>
</evidence>
<dbReference type="Gene3D" id="3.40.50.300">
    <property type="entry name" value="P-loop containing nucleotide triphosphate hydrolases"/>
    <property type="match status" value="1"/>
</dbReference>
<dbReference type="PANTHER" id="PTHR30050:SF4">
    <property type="entry name" value="ATP-BINDING PROTEIN RV3427C IN INSERTION SEQUENCE-RELATED"/>
    <property type="match status" value="1"/>
</dbReference>
<evidence type="ECO:0000313" key="10">
    <source>
        <dbReference type="Proteomes" id="UP000187464"/>
    </source>
</evidence>
<dbReference type="EMBL" id="LT605205">
    <property type="protein sequence ID" value="SCD20452.1"/>
    <property type="molecule type" value="Genomic_DNA"/>
</dbReference>
<evidence type="ECO:0000313" key="5">
    <source>
        <dbReference type="EMBL" id="SCD19962.1"/>
    </source>
</evidence>
<dbReference type="KEGG" id="psac:PSM36_3084"/>
<dbReference type="STRING" id="1642647.PSM36_1137"/>
<comment type="similarity">
    <text evidence="1">Belongs to the IS21/IS1162 putative ATP-binding protein family.</text>
</comment>
<dbReference type="KEGG" id="psac:PSM36_1375"/>
<dbReference type="NCBIfam" id="NF038214">
    <property type="entry name" value="IS21_help_AAA"/>
    <property type="match status" value="1"/>
</dbReference>
<keyword evidence="2" id="KW-0547">Nucleotide-binding</keyword>
<keyword evidence="10" id="KW-1185">Reference proteome</keyword>
<dbReference type="EMBL" id="LT605205">
    <property type="protein sequence ID" value="SCD21671.1"/>
    <property type="molecule type" value="Genomic_DNA"/>
</dbReference>
<evidence type="ECO:0000313" key="7">
    <source>
        <dbReference type="EMBL" id="SCD20452.1"/>
    </source>
</evidence>
<dbReference type="InterPro" id="IPR003593">
    <property type="entry name" value="AAA+_ATPase"/>
</dbReference>
<evidence type="ECO:0000313" key="6">
    <source>
        <dbReference type="EMBL" id="SCD20197.1"/>
    </source>
</evidence>
<sequence>MKQIENMKQYAGILRLGYLSKNLQPMLHQASIDTPGYADFLENMLIKELEQRQLNDYRRRTKLARLPRAHELDEYDYKASSSIGIRQMTQLRELLWVDQLYNLVLMGPSGTGKTYLAGGLVNDAIKKGYRAYFTTMADLIGVLNRKEIISSAMSTYKRYTKAHLIAIDDIMMFPVQKSEAVALFNLINHLHEQCSIIITTNKSPSQWAETLDDEVLATAILDRLLYRCEVIRFEGNGYRMDNRKTFLEKE</sequence>
<dbReference type="KEGG" id="psac:PSM36_2876"/>
<reference evidence="6 10" key="1">
    <citation type="submission" date="2016-08" db="EMBL/GenBank/DDBJ databases">
        <authorList>
            <person name="Seilhamer J.J."/>
        </authorList>
    </citation>
    <scope>NUCLEOTIDE SEQUENCE [LARGE SCALE GENOMIC DNA]</scope>
    <source>
        <strain evidence="6">M3/6</strain>
    </source>
</reference>
<name>A0A1R3T6J3_9BACT</name>
<dbReference type="CDD" id="cd00009">
    <property type="entry name" value="AAA"/>
    <property type="match status" value="1"/>
</dbReference>
<evidence type="ECO:0000256" key="2">
    <source>
        <dbReference type="ARBA" id="ARBA00022741"/>
    </source>
</evidence>
<protein>
    <submittedName>
        <fullName evidence="6">Insertion sequence IS21-like putative ATP-binding protein</fullName>
    </submittedName>
    <submittedName>
        <fullName evidence="5">IstB-like ATP binding protein</fullName>
    </submittedName>
    <submittedName>
        <fullName evidence="7">Transposase/IS protein</fullName>
    </submittedName>
</protein>
<dbReference type="SUPFAM" id="SSF52540">
    <property type="entry name" value="P-loop containing nucleoside triphosphate hydrolases"/>
    <property type="match status" value="1"/>
</dbReference>
<evidence type="ECO:0000256" key="1">
    <source>
        <dbReference type="ARBA" id="ARBA00008059"/>
    </source>
</evidence>
<gene>
    <name evidence="6" type="primary">tnpB3</name>
    <name evidence="5" type="synonym">tnpB1</name>
    <name evidence="7" type="synonym">tnpB5</name>
    <name evidence="8" type="synonym">tnpB7</name>
    <name evidence="9" type="synonym">tnpB9</name>
    <name evidence="5" type="ORF">PSM36_1137</name>
    <name evidence="6" type="ORF">PSM36_1375</name>
    <name evidence="7" type="ORF">PSM36_1632</name>
    <name evidence="8" type="ORF">PSM36_2876</name>
    <name evidence="9" type="ORF">PSM36_3084</name>
</gene>
<dbReference type="EMBL" id="LT605205">
    <property type="protein sequence ID" value="SCD20197.1"/>
    <property type="molecule type" value="Genomic_DNA"/>
</dbReference>
<evidence type="ECO:0000259" key="4">
    <source>
        <dbReference type="SMART" id="SM00382"/>
    </source>
</evidence>
<keyword evidence="3 6" id="KW-0067">ATP-binding</keyword>
<reference evidence="10" key="2">
    <citation type="submission" date="2016-08" db="EMBL/GenBank/DDBJ databases">
        <authorList>
            <person name="Wibberg D."/>
        </authorList>
    </citation>
    <scope>NUCLEOTIDE SEQUENCE [LARGE SCALE GENOMIC DNA]</scope>
</reference>
<dbReference type="PIRSF" id="PIRSF003073">
    <property type="entry name" value="DNAC_TnpB_IstB"/>
    <property type="match status" value="1"/>
</dbReference>
<feature type="domain" description="AAA+ ATPase" evidence="4">
    <location>
        <begin position="99"/>
        <end position="232"/>
    </location>
</feature>
<dbReference type="KEGG" id="psac:PSM36_1137"/>
<dbReference type="PANTHER" id="PTHR30050">
    <property type="entry name" value="CHROMOSOMAL REPLICATION INITIATOR PROTEIN DNAA"/>
    <property type="match status" value="1"/>
</dbReference>
<dbReference type="EMBL" id="LT605205">
    <property type="protein sequence ID" value="SCD21873.1"/>
    <property type="molecule type" value="Genomic_DNA"/>
</dbReference>
<dbReference type="GO" id="GO:0006260">
    <property type="term" value="P:DNA replication"/>
    <property type="evidence" value="ECO:0007669"/>
    <property type="project" value="TreeGrafter"/>
</dbReference>
<dbReference type="InterPro" id="IPR002611">
    <property type="entry name" value="IstB_ATP-bd"/>
</dbReference>
<dbReference type="EMBL" id="LT605205">
    <property type="protein sequence ID" value="SCD19962.1"/>
    <property type="molecule type" value="Genomic_DNA"/>
</dbReference>
<dbReference type="InterPro" id="IPR028350">
    <property type="entry name" value="DNAC/IstB-like"/>
</dbReference>
<dbReference type="Pfam" id="PF01695">
    <property type="entry name" value="IstB_IS21"/>
    <property type="match status" value="1"/>
</dbReference>
<organism evidence="6 10">
    <name type="scientific">Proteiniphilum saccharofermentans</name>
    <dbReference type="NCBI Taxonomy" id="1642647"/>
    <lineage>
        <taxon>Bacteria</taxon>
        <taxon>Pseudomonadati</taxon>
        <taxon>Bacteroidota</taxon>
        <taxon>Bacteroidia</taxon>
        <taxon>Bacteroidales</taxon>
        <taxon>Dysgonomonadaceae</taxon>
        <taxon>Proteiniphilum</taxon>
    </lineage>
</organism>
<dbReference type="SMART" id="SM00382">
    <property type="entry name" value="AAA"/>
    <property type="match status" value="1"/>
</dbReference>
<evidence type="ECO:0000256" key="3">
    <source>
        <dbReference type="ARBA" id="ARBA00022840"/>
    </source>
</evidence>
<dbReference type="AlphaFoldDB" id="A0A1R3T6J3"/>
<dbReference type="InterPro" id="IPR047661">
    <property type="entry name" value="IstB"/>
</dbReference>
<dbReference type="GO" id="GO:0005524">
    <property type="term" value="F:ATP binding"/>
    <property type="evidence" value="ECO:0007669"/>
    <property type="project" value="UniProtKB-KW"/>
</dbReference>
<proteinExistence type="inferred from homology"/>
<dbReference type="RefSeq" id="WP_076929577.1">
    <property type="nucleotide sequence ID" value="NZ_DAMBAO010000027.1"/>
</dbReference>
<dbReference type="KEGG" id="psac:PSM36_1632"/>
<dbReference type="InterPro" id="IPR027417">
    <property type="entry name" value="P-loop_NTPase"/>
</dbReference>